<dbReference type="Proteomes" id="UP001158576">
    <property type="component" value="Chromosome PAR"/>
</dbReference>
<evidence type="ECO:0000256" key="2">
    <source>
        <dbReference type="ARBA" id="ARBA00022630"/>
    </source>
</evidence>
<dbReference type="PANTHER" id="PTHR43104">
    <property type="entry name" value="L-2-HYDROXYGLUTARATE DEHYDROGENASE, MITOCHONDRIAL"/>
    <property type="match status" value="1"/>
</dbReference>
<dbReference type="InterPro" id="IPR036188">
    <property type="entry name" value="FAD/NAD-bd_sf"/>
</dbReference>
<dbReference type="SUPFAM" id="SSF51905">
    <property type="entry name" value="FAD/NAD(P)-binding domain"/>
    <property type="match status" value="1"/>
</dbReference>
<protein>
    <recommendedName>
        <fullName evidence="8">L-2-hydroxyglutarate dehydrogenase, mitochondrial</fullName>
        <ecNumber evidence="7">1.1.99.2</ecNumber>
    </recommendedName>
</protein>
<comment type="catalytic activity">
    <reaction evidence="5">
        <text>(S)-2-hydroxyglutarate + A = 2-oxoglutarate + AH2</text>
        <dbReference type="Rhea" id="RHEA:21252"/>
        <dbReference type="ChEBI" id="CHEBI:13193"/>
        <dbReference type="ChEBI" id="CHEBI:16782"/>
        <dbReference type="ChEBI" id="CHEBI:16810"/>
        <dbReference type="ChEBI" id="CHEBI:17499"/>
        <dbReference type="EC" id="1.1.99.2"/>
    </reaction>
</comment>
<dbReference type="NCBIfam" id="NF008726">
    <property type="entry name" value="PRK11728.1"/>
    <property type="match status" value="1"/>
</dbReference>
<dbReference type="Gene3D" id="3.30.9.10">
    <property type="entry name" value="D-Amino Acid Oxidase, subunit A, domain 2"/>
    <property type="match status" value="1"/>
</dbReference>
<evidence type="ECO:0000313" key="10">
    <source>
        <dbReference type="EMBL" id="CAG5086712.1"/>
    </source>
</evidence>
<name>A0ABN7S2D6_OIKDI</name>
<proteinExistence type="inferred from homology"/>
<keyword evidence="11" id="KW-1185">Reference proteome</keyword>
<sequence>MLSRQFSRLSRKLAASSSVAAQKGREVDMCIVGGGIIGLATAREVNIRHPDLSLAVVEKEPELALHQSGSNSGVIHAGIYYVPGSLKAKLCVKGLKMMYDYCDEHNIPYKRCGKLIVATEEEELPRLDALWDRAIANGCTVNMVDAAGIKEIEPYCTGLRAIHSPLTGIIDYQVVSRNYAKEVQEKGHEVTCNYEVASFDDVGGDYPISVKSASGDEIRAKYVVTCAGLHADRVAKKSGGEEIPKIVPFRGDYLLMAPDKAKWINGNIYPVPNPKFPFLGVHYTPRMNGDVWLGPNAVLCMKREGYNLFDFDLKDCLDIARFPGIYKLVLKNIGAGMGELWRTFNLNAQLKDLQRFVPELQREDIMRGPAGVRAQAMDYSGALVDDFIFDQGTGPLANRMLHVRNAPSPACTASLAIAEMIGDEVEAKLLKL</sequence>
<organism evidence="10 11">
    <name type="scientific">Oikopleura dioica</name>
    <name type="common">Tunicate</name>
    <dbReference type="NCBI Taxonomy" id="34765"/>
    <lineage>
        <taxon>Eukaryota</taxon>
        <taxon>Metazoa</taxon>
        <taxon>Chordata</taxon>
        <taxon>Tunicata</taxon>
        <taxon>Appendicularia</taxon>
        <taxon>Copelata</taxon>
        <taxon>Oikopleuridae</taxon>
        <taxon>Oikopleura</taxon>
    </lineage>
</organism>
<evidence type="ECO:0000313" key="11">
    <source>
        <dbReference type="Proteomes" id="UP001158576"/>
    </source>
</evidence>
<dbReference type="InterPro" id="IPR006076">
    <property type="entry name" value="FAD-dep_OxRdtase"/>
</dbReference>
<evidence type="ECO:0000256" key="4">
    <source>
        <dbReference type="ARBA" id="ARBA00023002"/>
    </source>
</evidence>
<evidence type="ECO:0000256" key="6">
    <source>
        <dbReference type="ARBA" id="ARBA00037941"/>
    </source>
</evidence>
<evidence type="ECO:0000259" key="9">
    <source>
        <dbReference type="Pfam" id="PF01266"/>
    </source>
</evidence>
<keyword evidence="4" id="KW-0560">Oxidoreductase</keyword>
<evidence type="ECO:0000256" key="7">
    <source>
        <dbReference type="ARBA" id="ARBA00038878"/>
    </source>
</evidence>
<reference evidence="10 11" key="1">
    <citation type="submission" date="2021-04" db="EMBL/GenBank/DDBJ databases">
        <authorList>
            <person name="Bliznina A."/>
        </authorList>
    </citation>
    <scope>NUCLEOTIDE SEQUENCE [LARGE SCALE GENOMIC DNA]</scope>
</reference>
<evidence type="ECO:0000256" key="3">
    <source>
        <dbReference type="ARBA" id="ARBA00022827"/>
    </source>
</evidence>
<dbReference type="Pfam" id="PF01266">
    <property type="entry name" value="DAO"/>
    <property type="match status" value="1"/>
</dbReference>
<dbReference type="Gene3D" id="3.50.50.60">
    <property type="entry name" value="FAD/NAD(P)-binding domain"/>
    <property type="match status" value="1"/>
</dbReference>
<dbReference type="PANTHER" id="PTHR43104:SF2">
    <property type="entry name" value="L-2-HYDROXYGLUTARATE DEHYDROGENASE, MITOCHONDRIAL"/>
    <property type="match status" value="1"/>
</dbReference>
<evidence type="ECO:0000256" key="5">
    <source>
        <dbReference type="ARBA" id="ARBA00036066"/>
    </source>
</evidence>
<comment type="cofactor">
    <cofactor evidence="1">
        <name>FAD</name>
        <dbReference type="ChEBI" id="CHEBI:57692"/>
    </cofactor>
</comment>
<dbReference type="EMBL" id="OU015568">
    <property type="protein sequence ID" value="CAG5086712.1"/>
    <property type="molecule type" value="Genomic_DNA"/>
</dbReference>
<evidence type="ECO:0000256" key="8">
    <source>
        <dbReference type="ARBA" id="ARBA00041137"/>
    </source>
</evidence>
<keyword evidence="3" id="KW-0274">FAD</keyword>
<evidence type="ECO:0000256" key="1">
    <source>
        <dbReference type="ARBA" id="ARBA00001974"/>
    </source>
</evidence>
<dbReference type="EC" id="1.1.99.2" evidence="7"/>
<comment type="similarity">
    <text evidence="6">Belongs to the L2HGDH family.</text>
</comment>
<feature type="domain" description="FAD dependent oxidoreductase" evidence="9">
    <location>
        <begin position="28"/>
        <end position="423"/>
    </location>
</feature>
<keyword evidence="2" id="KW-0285">Flavoprotein</keyword>
<gene>
    <name evidence="10" type="ORF">OKIOD_LOCUS2887</name>
</gene>
<accession>A0ABN7S2D6</accession>